<name>A0A224Y2B9_9ACAR</name>
<dbReference type="AlphaFoldDB" id="A0A224Y2B9"/>
<dbReference type="Gene3D" id="4.10.410.10">
    <property type="entry name" value="Pancreatic trypsin inhibitor Kunitz domain"/>
    <property type="match status" value="1"/>
</dbReference>
<accession>A0A224Y2B9</accession>
<feature type="chain" id="PRO_5012488532" evidence="1">
    <location>
        <begin position="22"/>
        <end position="91"/>
    </location>
</feature>
<organism evidence="2">
    <name type="scientific">Rhipicephalus zambeziensis</name>
    <dbReference type="NCBI Taxonomy" id="60191"/>
    <lineage>
        <taxon>Eukaryota</taxon>
        <taxon>Metazoa</taxon>
        <taxon>Ecdysozoa</taxon>
        <taxon>Arthropoda</taxon>
        <taxon>Chelicerata</taxon>
        <taxon>Arachnida</taxon>
        <taxon>Acari</taxon>
        <taxon>Parasitiformes</taxon>
        <taxon>Ixodida</taxon>
        <taxon>Ixodoidea</taxon>
        <taxon>Ixodidae</taxon>
        <taxon>Rhipicephalinae</taxon>
        <taxon>Rhipicephalus</taxon>
        <taxon>Rhipicephalus</taxon>
    </lineage>
</organism>
<proteinExistence type="predicted"/>
<evidence type="ECO:0000313" key="2">
    <source>
        <dbReference type="EMBL" id="MAA11688.1"/>
    </source>
</evidence>
<dbReference type="InterPro" id="IPR036880">
    <property type="entry name" value="Kunitz_BPTI_sf"/>
</dbReference>
<protein>
    <submittedName>
        <fullName evidence="2">Pancreatic trypsin inhibitor</fullName>
    </submittedName>
</protein>
<dbReference type="EMBL" id="GFPF01000542">
    <property type="protein sequence ID" value="MAA11688.1"/>
    <property type="molecule type" value="Transcribed_RNA"/>
</dbReference>
<reference evidence="2" key="1">
    <citation type="journal article" date="2017" name="Parasit. Vectors">
        <title>Sialotranscriptomics of Rhipicephalus zambeziensis reveals intricate expression profiles of secretory proteins and suggests tight temporal transcriptional regulation during blood-feeding.</title>
        <authorList>
            <person name="de Castro M.H."/>
            <person name="de Klerk D."/>
            <person name="Pienaar R."/>
            <person name="Rees D.J.G."/>
            <person name="Mans B.J."/>
        </authorList>
    </citation>
    <scope>NUCLEOTIDE SEQUENCE</scope>
    <source>
        <tissue evidence="2">Salivary glands</tissue>
    </source>
</reference>
<sequence length="91" mass="10429">MCRTTLVIAVLLVAFVAGTLGRGLGTYPKQGKCKAAFVKYYCLEDGCKEFVGCYRDGFDSYKQCQKKCPTFEKKWPSWPHSHHERSTRLEE</sequence>
<dbReference type="GO" id="GO:0004867">
    <property type="term" value="F:serine-type endopeptidase inhibitor activity"/>
    <property type="evidence" value="ECO:0007669"/>
    <property type="project" value="InterPro"/>
</dbReference>
<evidence type="ECO:0000256" key="1">
    <source>
        <dbReference type="SAM" id="SignalP"/>
    </source>
</evidence>
<keyword evidence="1" id="KW-0732">Signal</keyword>
<feature type="signal peptide" evidence="1">
    <location>
        <begin position="1"/>
        <end position="21"/>
    </location>
</feature>